<dbReference type="PRINTS" id="PR00298">
    <property type="entry name" value="CHAPERONIN60"/>
</dbReference>
<dbReference type="InterPro" id="IPR027413">
    <property type="entry name" value="GROEL-like_equatorial_sf"/>
</dbReference>
<keyword evidence="5" id="KW-0413">Isomerase</keyword>
<evidence type="ECO:0000256" key="5">
    <source>
        <dbReference type="ARBA" id="ARBA00023235"/>
    </source>
</evidence>
<accession>A0A212AI05</accession>
<dbReference type="InterPro" id="IPR001844">
    <property type="entry name" value="Cpn60/GroEL"/>
</dbReference>
<dbReference type="InterPro" id="IPR027409">
    <property type="entry name" value="GroEL-like_apical_dom_sf"/>
</dbReference>
<organism evidence="9 10">
    <name type="scientific">Haematobacter missouriensis</name>
    <dbReference type="NCBI Taxonomy" id="366616"/>
    <lineage>
        <taxon>Bacteria</taxon>
        <taxon>Pseudomonadati</taxon>
        <taxon>Pseudomonadota</taxon>
        <taxon>Alphaproteobacteria</taxon>
        <taxon>Rhodobacterales</taxon>
        <taxon>Paracoccaceae</taxon>
        <taxon>Haematobacter</taxon>
    </lineage>
</organism>
<evidence type="ECO:0000256" key="6">
    <source>
        <dbReference type="RuleBase" id="RU000418"/>
    </source>
</evidence>
<dbReference type="GO" id="GO:0016853">
    <property type="term" value="F:isomerase activity"/>
    <property type="evidence" value="ECO:0007669"/>
    <property type="project" value="UniProtKB-KW"/>
</dbReference>
<comment type="function">
    <text evidence="7">Together with its co-chaperonin GroES, plays an essential role in assisting protein folding. The GroEL-GroES system forms a nano-cage that allows encapsulation of the non-native substrate proteins and provides a physical environment optimized to promote and accelerate protein folding.</text>
</comment>
<dbReference type="NCBIfam" id="NF009489">
    <property type="entry name" value="PRK12851.1"/>
    <property type="match status" value="1"/>
</dbReference>
<dbReference type="Gene3D" id="3.30.260.10">
    <property type="entry name" value="TCP-1-like chaperonin intermediate domain"/>
    <property type="match status" value="1"/>
</dbReference>
<dbReference type="FunFam" id="3.50.7.10:FF:000001">
    <property type="entry name" value="60 kDa chaperonin"/>
    <property type="match status" value="1"/>
</dbReference>
<comment type="similarity">
    <text evidence="1 6">Belongs to the chaperonin (HSP60) family.</text>
</comment>
<dbReference type="Gene3D" id="3.50.7.10">
    <property type="entry name" value="GroEL"/>
    <property type="match status" value="1"/>
</dbReference>
<dbReference type="InterPro" id="IPR002423">
    <property type="entry name" value="Cpn60/GroEL/TCP-1"/>
</dbReference>
<dbReference type="GO" id="GO:0042026">
    <property type="term" value="P:protein refolding"/>
    <property type="evidence" value="ECO:0007669"/>
    <property type="project" value="InterPro"/>
</dbReference>
<dbReference type="AlphaFoldDB" id="A0A212AI05"/>
<dbReference type="NCBIfam" id="NF009488">
    <property type="entry name" value="PRK12850.1"/>
    <property type="match status" value="1"/>
</dbReference>
<dbReference type="Gene3D" id="1.10.560.10">
    <property type="entry name" value="GroEL-like equatorial domain"/>
    <property type="match status" value="1"/>
</dbReference>
<comment type="caution">
    <text evidence="9">The sequence shown here is derived from an EMBL/GenBank/DDBJ whole genome shotgun (WGS) entry which is preliminary data.</text>
</comment>
<sequence length="544" mass="57166">MPNMLLHSAEARRALARGVARLAAAVEPTLGPKGLNAMIDRPVGTPLITRDGVSIATEIELPDRFENMGAQVVREVSMQTNEVAGDGTTTAIVLANAMIQQGVVQAERGARAVDLCRGIELAVAAVVAELRSQAVPVKDNPHLLGAVANIAATDPRLGAIVAEAHSRVGEDGIITADFSVTVDTTLEVIEGMSFERGYISHHMVTNQDEMEAVLEKPLILLTDQKILDPSALDAARAIADGEGRPLLIVAEEISPEVVVTLLEAAPPGKYLIVHPPEYGHWRRAQMDDLAILTGGEVLARDLGKKIEAVTREQLGAARQVRASANQTTVIKGEGDPAAISARRLQVQRQYDIAPPNIEQDKLRERLAKLSGGTAIIHAGGLTPVEQKRKIQLIEDSLYAIRAAVEEGVVPGGGSALAHAAPVLDRVADGVSGEVAAGVELVRSVLTRPLARIALNAGNDPNAVINEVVRSDSGTGFDAATGRFRDMIEAGIVDPVRVTCSALANAASVAALILTTETLIGHAEEYVDPTAGPALGGGSERLGRQ</sequence>
<gene>
    <name evidence="9" type="primary">groEL</name>
    <name evidence="9" type="ORF">CDV52_19515</name>
    <name evidence="8" type="ORF">CDV53_20680</name>
</gene>
<dbReference type="EMBL" id="NIPV01000123">
    <property type="protein sequence ID" value="OWJ70443.1"/>
    <property type="molecule type" value="Genomic_DNA"/>
</dbReference>
<dbReference type="CDD" id="cd03344">
    <property type="entry name" value="GroEL"/>
    <property type="match status" value="1"/>
</dbReference>
<dbReference type="Proteomes" id="UP000196640">
    <property type="component" value="Unassembled WGS sequence"/>
</dbReference>
<evidence type="ECO:0000313" key="11">
    <source>
        <dbReference type="Proteomes" id="UP000214673"/>
    </source>
</evidence>
<evidence type="ECO:0000256" key="1">
    <source>
        <dbReference type="ARBA" id="ARBA00006607"/>
    </source>
</evidence>
<keyword evidence="3" id="KW-0067">ATP-binding</keyword>
<dbReference type="RefSeq" id="WP_088234101.1">
    <property type="nucleotide sequence ID" value="NZ_CALUEG010000046.1"/>
</dbReference>
<keyword evidence="2" id="KW-0547">Nucleotide-binding</keyword>
<dbReference type="PROSITE" id="PS00296">
    <property type="entry name" value="CHAPERONINS_CPN60"/>
    <property type="match status" value="1"/>
</dbReference>
<dbReference type="NCBIfam" id="NF009487">
    <property type="entry name" value="PRK12849.1"/>
    <property type="match status" value="1"/>
</dbReference>
<keyword evidence="11" id="KW-1185">Reference proteome</keyword>
<dbReference type="InterPro" id="IPR027410">
    <property type="entry name" value="TCP-1-like_intermed_sf"/>
</dbReference>
<evidence type="ECO:0000313" key="10">
    <source>
        <dbReference type="Proteomes" id="UP000196640"/>
    </source>
</evidence>
<dbReference type="Pfam" id="PF00118">
    <property type="entry name" value="Cpn60_TCP1"/>
    <property type="match status" value="2"/>
</dbReference>
<reference evidence="10 11" key="1">
    <citation type="submission" date="2016-11" db="EMBL/GenBank/DDBJ databases">
        <title>Comparison of Traditional DNA-DNA Hybridization with In Silico Genomic Analysis.</title>
        <authorList>
            <person name="Nicholson A.C."/>
            <person name="Sammons S."/>
            <person name="Humrighouse B.W."/>
            <person name="Graziano J."/>
            <person name="Lasker B."/>
            <person name="Whitney A.M."/>
            <person name="Mcquiston J.R."/>
        </authorList>
    </citation>
    <scope>NUCLEOTIDE SEQUENCE [LARGE SCALE GENOMIC DNA]</scope>
    <source>
        <strain evidence="8 11">H1892</strain>
        <strain evidence="9 10">H2381</strain>
    </source>
</reference>
<dbReference type="GO" id="GO:0140662">
    <property type="term" value="F:ATP-dependent protein folding chaperone"/>
    <property type="evidence" value="ECO:0007669"/>
    <property type="project" value="InterPro"/>
</dbReference>
<dbReference type="SUPFAM" id="SSF52029">
    <property type="entry name" value="GroEL apical domain-like"/>
    <property type="match status" value="1"/>
</dbReference>
<proteinExistence type="inferred from homology"/>
<evidence type="ECO:0000313" key="8">
    <source>
        <dbReference type="EMBL" id="OWJ70443.1"/>
    </source>
</evidence>
<keyword evidence="4" id="KW-0143">Chaperone</keyword>
<dbReference type="EMBL" id="NIPX01000047">
    <property type="protein sequence ID" value="OWJ81124.1"/>
    <property type="molecule type" value="Genomic_DNA"/>
</dbReference>
<evidence type="ECO:0000313" key="9">
    <source>
        <dbReference type="EMBL" id="OWJ81124.1"/>
    </source>
</evidence>
<protein>
    <recommendedName>
        <fullName evidence="7">60 kDa chaperonin</fullName>
    </recommendedName>
</protein>
<dbReference type="SUPFAM" id="SSF48592">
    <property type="entry name" value="GroEL equatorial domain-like"/>
    <property type="match status" value="1"/>
</dbReference>
<dbReference type="PANTHER" id="PTHR45633">
    <property type="entry name" value="60 KDA HEAT SHOCK PROTEIN, MITOCHONDRIAL"/>
    <property type="match status" value="1"/>
</dbReference>
<comment type="subunit">
    <text evidence="7">Forms a cylinder of 14 subunits composed of two heptameric rings stacked back-to-back. Interacts with the co-chaperonin GroES.</text>
</comment>
<dbReference type="GO" id="GO:0005524">
    <property type="term" value="F:ATP binding"/>
    <property type="evidence" value="ECO:0007669"/>
    <property type="project" value="UniProtKB-KW"/>
</dbReference>
<dbReference type="SUPFAM" id="SSF54849">
    <property type="entry name" value="GroEL-intermediate domain like"/>
    <property type="match status" value="1"/>
</dbReference>
<evidence type="ECO:0000256" key="3">
    <source>
        <dbReference type="ARBA" id="ARBA00022840"/>
    </source>
</evidence>
<name>A0A212AI05_9RHOB</name>
<evidence type="ECO:0000256" key="7">
    <source>
        <dbReference type="RuleBase" id="RU000419"/>
    </source>
</evidence>
<evidence type="ECO:0000256" key="2">
    <source>
        <dbReference type="ARBA" id="ARBA00022741"/>
    </source>
</evidence>
<dbReference type="OrthoDB" id="9766614at2"/>
<dbReference type="InterPro" id="IPR018370">
    <property type="entry name" value="Chaperonin_Cpn60_CS"/>
</dbReference>
<dbReference type="NCBIfam" id="NF000592">
    <property type="entry name" value="PRK00013.1"/>
    <property type="match status" value="1"/>
</dbReference>
<evidence type="ECO:0000256" key="4">
    <source>
        <dbReference type="ARBA" id="ARBA00023186"/>
    </source>
</evidence>
<dbReference type="Proteomes" id="UP000214673">
    <property type="component" value="Unassembled WGS sequence"/>
</dbReference>